<organism evidence="1 2">
    <name type="scientific">Lithohypha guttulata</name>
    <dbReference type="NCBI Taxonomy" id="1690604"/>
    <lineage>
        <taxon>Eukaryota</taxon>
        <taxon>Fungi</taxon>
        <taxon>Dikarya</taxon>
        <taxon>Ascomycota</taxon>
        <taxon>Pezizomycotina</taxon>
        <taxon>Eurotiomycetes</taxon>
        <taxon>Chaetothyriomycetidae</taxon>
        <taxon>Chaetothyriales</taxon>
        <taxon>Trichomeriaceae</taxon>
        <taxon>Lithohypha</taxon>
    </lineage>
</organism>
<dbReference type="EMBL" id="JAVRRG010000046">
    <property type="protein sequence ID" value="KAK5093197.1"/>
    <property type="molecule type" value="Genomic_DNA"/>
</dbReference>
<protein>
    <submittedName>
        <fullName evidence="1">Uncharacterized protein</fullName>
    </submittedName>
</protein>
<reference evidence="1 2" key="1">
    <citation type="submission" date="2023-08" db="EMBL/GenBank/DDBJ databases">
        <title>Black Yeasts Isolated from many extreme environments.</title>
        <authorList>
            <person name="Coleine C."/>
            <person name="Stajich J.E."/>
            <person name="Selbmann L."/>
        </authorList>
    </citation>
    <scope>NUCLEOTIDE SEQUENCE [LARGE SCALE GENOMIC DNA]</scope>
    <source>
        <strain evidence="1 2">CCFEE 5885</strain>
    </source>
</reference>
<evidence type="ECO:0000313" key="1">
    <source>
        <dbReference type="EMBL" id="KAK5093197.1"/>
    </source>
</evidence>
<accession>A0ABR0KDP0</accession>
<evidence type="ECO:0000313" key="2">
    <source>
        <dbReference type="Proteomes" id="UP001345013"/>
    </source>
</evidence>
<proteinExistence type="predicted"/>
<comment type="caution">
    <text evidence="1">The sequence shown here is derived from an EMBL/GenBank/DDBJ whole genome shotgun (WGS) entry which is preliminary data.</text>
</comment>
<sequence length="132" mass="15283">MPHTSYFAKSPPPPGRNDYHRPLFRNPSFLILAAYLNHAGIPAPKLRHWRTFTAKKAISNHIFGALLVCRPWATILLDMLGARHKLDMHEEQQKYLLDRVQDPVAKYARWVRAPPYQEWQYMIWMSGACGAG</sequence>
<keyword evidence="2" id="KW-1185">Reference proteome</keyword>
<name>A0ABR0KDP0_9EURO</name>
<gene>
    <name evidence="1" type="ORF">LTR24_004457</name>
</gene>
<dbReference type="Proteomes" id="UP001345013">
    <property type="component" value="Unassembled WGS sequence"/>
</dbReference>